<keyword evidence="5 7" id="KW-1133">Transmembrane helix</keyword>
<dbReference type="Proteomes" id="UP000230405">
    <property type="component" value="Unassembled WGS sequence"/>
</dbReference>
<feature type="transmembrane region" description="Helical" evidence="7">
    <location>
        <begin position="50"/>
        <end position="74"/>
    </location>
</feature>
<comment type="similarity">
    <text evidence="2">Belongs to the bacterial sugar transferase family.</text>
</comment>
<evidence type="ECO:0000256" key="4">
    <source>
        <dbReference type="ARBA" id="ARBA00022692"/>
    </source>
</evidence>
<keyword evidence="6 7" id="KW-0472">Membrane</keyword>
<feature type="transmembrane region" description="Helical" evidence="7">
    <location>
        <begin position="7"/>
        <end position="30"/>
    </location>
</feature>
<feature type="transmembrane region" description="Helical" evidence="7">
    <location>
        <begin position="273"/>
        <end position="296"/>
    </location>
</feature>
<evidence type="ECO:0000259" key="8">
    <source>
        <dbReference type="Pfam" id="PF02397"/>
    </source>
</evidence>
<proteinExistence type="inferred from homology"/>
<dbReference type="InterPro" id="IPR003362">
    <property type="entry name" value="Bact_transf"/>
</dbReference>
<feature type="transmembrane region" description="Helical" evidence="7">
    <location>
        <begin position="109"/>
        <end position="127"/>
    </location>
</feature>
<evidence type="ECO:0000256" key="7">
    <source>
        <dbReference type="SAM" id="Phobius"/>
    </source>
</evidence>
<keyword evidence="4 7" id="KW-0812">Transmembrane</keyword>
<evidence type="ECO:0000256" key="3">
    <source>
        <dbReference type="ARBA" id="ARBA00022679"/>
    </source>
</evidence>
<dbReference type="InterPro" id="IPR017475">
    <property type="entry name" value="EPS_sugar_tfrase"/>
</dbReference>
<dbReference type="NCBIfam" id="TIGR03025">
    <property type="entry name" value="EPS_sugtrans"/>
    <property type="match status" value="1"/>
</dbReference>
<protein>
    <recommendedName>
        <fullName evidence="8">Bacterial sugar transferase domain-containing protein</fullName>
    </recommendedName>
</protein>
<dbReference type="GO" id="GO:0016780">
    <property type="term" value="F:phosphotransferase activity, for other substituted phosphate groups"/>
    <property type="evidence" value="ECO:0007669"/>
    <property type="project" value="TreeGrafter"/>
</dbReference>
<keyword evidence="3" id="KW-0808">Transferase</keyword>
<evidence type="ECO:0000256" key="6">
    <source>
        <dbReference type="ARBA" id="ARBA00023136"/>
    </source>
</evidence>
<evidence type="ECO:0000256" key="5">
    <source>
        <dbReference type="ARBA" id="ARBA00022989"/>
    </source>
</evidence>
<organism evidence="9 10">
    <name type="scientific">Candidatus Komeilibacteria bacterium CG_4_10_14_0_2_um_filter_37_10</name>
    <dbReference type="NCBI Taxonomy" id="1974470"/>
    <lineage>
        <taxon>Bacteria</taxon>
        <taxon>Candidatus Komeiliibacteriota</taxon>
    </lineage>
</organism>
<dbReference type="PANTHER" id="PTHR30576">
    <property type="entry name" value="COLANIC BIOSYNTHESIS UDP-GLUCOSE LIPID CARRIER TRANSFERASE"/>
    <property type="match status" value="1"/>
</dbReference>
<dbReference type="AlphaFoldDB" id="A0A2M7VGX0"/>
<evidence type="ECO:0000256" key="2">
    <source>
        <dbReference type="ARBA" id="ARBA00006464"/>
    </source>
</evidence>
<feature type="transmembrane region" description="Helical" evidence="7">
    <location>
        <begin position="86"/>
        <end position="103"/>
    </location>
</feature>
<dbReference type="GO" id="GO:0016020">
    <property type="term" value="C:membrane"/>
    <property type="evidence" value="ECO:0007669"/>
    <property type="project" value="UniProtKB-SubCell"/>
</dbReference>
<dbReference type="Pfam" id="PF02397">
    <property type="entry name" value="Bac_transf"/>
    <property type="match status" value="1"/>
</dbReference>
<dbReference type="EMBL" id="PFPO01000001">
    <property type="protein sequence ID" value="PIZ99947.1"/>
    <property type="molecule type" value="Genomic_DNA"/>
</dbReference>
<comment type="caution">
    <text evidence="9">The sequence shown here is derived from an EMBL/GenBank/DDBJ whole genome shotgun (WGS) entry which is preliminary data.</text>
</comment>
<dbReference type="Pfam" id="PF13727">
    <property type="entry name" value="CoA_binding_3"/>
    <property type="match status" value="1"/>
</dbReference>
<sequence>MKKFELIITSILVPLDYLFLLLAAISAYYLRYDILSDQLKPVVYSFSLTTYLSVASIVLIFWVIILGLSGSYSFSRQSMGQELKQVFLGCSTATMLIIIAFFFNAQFFSSRFIILALWILAIVFLVLERTLIHFFKKFFYLYGFGVKKIIVIGADANTFNLIGLIKKKPIFGLRVIEHLDRFTNKEKEYLFQLNKKSAIDEIIQADANLSLGQKEDLFNFCQENQIGFKYIASLLETRLTNFVINTFGEWPIIEIRHTKLDGWGRITKRIIDLIISLISCIILIPISIIVGLIIIIDSTGPVFVSLIRVGFRGNLFNLYKFRSMVNNAKQLKDTIIQFNERAGGPLFKMKNDPRITKIGKFLRQYSIDELPQFYNVLKGEMSIVGPRPHEPGEVAKYENYQKKLFNIKPGITGLAQVSGRSELLFSEEVRLDSYYIENWSVWLDFYIMIKTFYVIIFRKNVA</sequence>
<gene>
    <name evidence="9" type="ORF">COX77_00020</name>
</gene>
<evidence type="ECO:0000313" key="9">
    <source>
        <dbReference type="EMBL" id="PIZ99947.1"/>
    </source>
</evidence>
<evidence type="ECO:0000313" key="10">
    <source>
        <dbReference type="Proteomes" id="UP000230405"/>
    </source>
</evidence>
<evidence type="ECO:0000256" key="1">
    <source>
        <dbReference type="ARBA" id="ARBA00004141"/>
    </source>
</evidence>
<accession>A0A2M7VGX0</accession>
<name>A0A2M7VGX0_9BACT</name>
<reference evidence="10" key="1">
    <citation type="submission" date="2017-09" db="EMBL/GenBank/DDBJ databases">
        <title>Depth-based differentiation of microbial function through sediment-hosted aquifers and enrichment of novel symbionts in the deep terrestrial subsurface.</title>
        <authorList>
            <person name="Probst A.J."/>
            <person name="Ladd B."/>
            <person name="Jarett J.K."/>
            <person name="Geller-Mcgrath D.E."/>
            <person name="Sieber C.M.K."/>
            <person name="Emerson J.B."/>
            <person name="Anantharaman K."/>
            <person name="Thomas B.C."/>
            <person name="Malmstrom R."/>
            <person name="Stieglmeier M."/>
            <person name="Klingl A."/>
            <person name="Woyke T."/>
            <person name="Ryan C.M."/>
            <person name="Banfield J.F."/>
        </authorList>
    </citation>
    <scope>NUCLEOTIDE SEQUENCE [LARGE SCALE GENOMIC DNA]</scope>
</reference>
<feature type="domain" description="Bacterial sugar transferase" evidence="8">
    <location>
        <begin position="268"/>
        <end position="456"/>
    </location>
</feature>
<dbReference type="PANTHER" id="PTHR30576:SF10">
    <property type="entry name" value="SLL5057 PROTEIN"/>
    <property type="match status" value="1"/>
</dbReference>
<comment type="subcellular location">
    <subcellularLocation>
        <location evidence="1">Membrane</location>
        <topology evidence="1">Multi-pass membrane protein</topology>
    </subcellularLocation>
</comment>